<evidence type="ECO:0008006" key="3">
    <source>
        <dbReference type="Google" id="ProtNLM"/>
    </source>
</evidence>
<evidence type="ECO:0000313" key="2">
    <source>
        <dbReference type="Proteomes" id="UP000184041"/>
    </source>
</evidence>
<dbReference type="InterPro" id="IPR008969">
    <property type="entry name" value="CarboxyPept-like_regulatory"/>
</dbReference>
<dbReference type="EMBL" id="FQUS01000007">
    <property type="protein sequence ID" value="SHF27931.1"/>
    <property type="molecule type" value="Genomic_DNA"/>
</dbReference>
<gene>
    <name evidence="1" type="ORF">SAMN05443144_10723</name>
</gene>
<evidence type="ECO:0000313" key="1">
    <source>
        <dbReference type="EMBL" id="SHF27931.1"/>
    </source>
</evidence>
<name>A0A1M5AC78_9BACT</name>
<organism evidence="1 2">
    <name type="scientific">Fodinibius roseus</name>
    <dbReference type="NCBI Taxonomy" id="1194090"/>
    <lineage>
        <taxon>Bacteria</taxon>
        <taxon>Pseudomonadati</taxon>
        <taxon>Balneolota</taxon>
        <taxon>Balneolia</taxon>
        <taxon>Balneolales</taxon>
        <taxon>Balneolaceae</taxon>
        <taxon>Fodinibius</taxon>
    </lineage>
</organism>
<keyword evidence="2" id="KW-1185">Reference proteome</keyword>
<accession>A0A1M5AC78</accession>
<reference evidence="1 2" key="1">
    <citation type="submission" date="2016-11" db="EMBL/GenBank/DDBJ databases">
        <authorList>
            <person name="Jaros S."/>
            <person name="Januszkiewicz K."/>
            <person name="Wedrychowicz H."/>
        </authorList>
    </citation>
    <scope>NUCLEOTIDE SEQUENCE [LARGE SCALE GENOMIC DNA]</scope>
    <source>
        <strain evidence="1 2">DSM 21986</strain>
    </source>
</reference>
<dbReference type="Proteomes" id="UP000184041">
    <property type="component" value="Unassembled WGS sequence"/>
</dbReference>
<dbReference type="RefSeq" id="WP_139240234.1">
    <property type="nucleotide sequence ID" value="NZ_FQUS01000007.1"/>
</dbReference>
<dbReference type="AlphaFoldDB" id="A0A1M5AC78"/>
<dbReference type="PROSITE" id="PS51257">
    <property type="entry name" value="PROKAR_LIPOPROTEIN"/>
    <property type="match status" value="1"/>
</dbReference>
<protein>
    <recommendedName>
        <fullName evidence="3">Carboxypeptidase regulatory-like domain-containing protein</fullName>
    </recommendedName>
</protein>
<dbReference type="SUPFAM" id="SSF49464">
    <property type="entry name" value="Carboxypeptidase regulatory domain-like"/>
    <property type="match status" value="1"/>
</dbReference>
<proteinExistence type="predicted"/>
<dbReference type="OrthoDB" id="1409998at2"/>
<sequence>MQTKVPIAILIATFLLILQGCGDSSSGPDETETTEVTGTVTAPDGDTPLAGATVYVSGEGANKVVAKAKGVSSSTLNAGDCEEPQESYAAYTCTEADGSFTFDVPVSSSDVLLKIFKGIFAFEQTIDISGGSGEIGEVNMPSASESFDGEIAVVEGAWDRMEDILAKVGFGEVETDESSSGYGQLVPGTEQFDLLDNSAPLFEDNDGDGERDLFNYDIVFINCGASEAPVYPSKAKTHNHAAHLKSSGDTEMLSSEDRDALKTYVEEGGILYATDLAYDYVEQTFPSFVDYYGSEETPADEREGIGNAEVGNSGIETDGSVLQDNLESWLANVDCFEGESCLNSDDTVHITDFLAGWGVIKGPHSGATDAVTQWVEGDVEWSGGSGVRPLTVSFEAGEGSVFYSSYHTVESEFTPHWRPQERLLQFLVFE</sequence>